<feature type="compositionally biased region" description="Low complexity" evidence="2">
    <location>
        <begin position="674"/>
        <end position="692"/>
    </location>
</feature>
<dbReference type="Pfam" id="PF13671">
    <property type="entry name" value="AAA_33"/>
    <property type="match status" value="1"/>
</dbReference>
<feature type="region of interest" description="Disordered" evidence="2">
    <location>
        <begin position="672"/>
        <end position="692"/>
    </location>
</feature>
<dbReference type="PANTHER" id="PTHR46535">
    <property type="entry name" value="NEDD4-BINDING PROTEIN 2"/>
    <property type="match status" value="1"/>
</dbReference>
<keyword evidence="1" id="KW-0175">Coiled coil</keyword>
<dbReference type="SUPFAM" id="SSF52540">
    <property type="entry name" value="P-loop containing nucleoside triphosphate hydrolases"/>
    <property type="match status" value="1"/>
</dbReference>
<evidence type="ECO:0000256" key="1">
    <source>
        <dbReference type="SAM" id="Coils"/>
    </source>
</evidence>
<dbReference type="InterPro" id="IPR013899">
    <property type="entry name" value="DUF1771"/>
</dbReference>
<feature type="region of interest" description="Disordered" evidence="2">
    <location>
        <begin position="562"/>
        <end position="598"/>
    </location>
</feature>
<dbReference type="InterPro" id="IPR036063">
    <property type="entry name" value="Smr_dom_sf"/>
</dbReference>
<dbReference type="Proteomes" id="UP001162164">
    <property type="component" value="Unassembled WGS sequence"/>
</dbReference>
<proteinExistence type="predicted"/>
<dbReference type="CDD" id="cd14279">
    <property type="entry name" value="CUE"/>
    <property type="match status" value="1"/>
</dbReference>
<organism evidence="4 5">
    <name type="scientific">Molorchus minor</name>
    <dbReference type="NCBI Taxonomy" id="1323400"/>
    <lineage>
        <taxon>Eukaryota</taxon>
        <taxon>Metazoa</taxon>
        <taxon>Ecdysozoa</taxon>
        <taxon>Arthropoda</taxon>
        <taxon>Hexapoda</taxon>
        <taxon>Insecta</taxon>
        <taxon>Pterygota</taxon>
        <taxon>Neoptera</taxon>
        <taxon>Endopterygota</taxon>
        <taxon>Coleoptera</taxon>
        <taxon>Polyphaga</taxon>
        <taxon>Cucujiformia</taxon>
        <taxon>Chrysomeloidea</taxon>
        <taxon>Cerambycidae</taxon>
        <taxon>Lamiinae</taxon>
        <taxon>Monochamini</taxon>
        <taxon>Molorchus</taxon>
    </lineage>
</organism>
<dbReference type="PROSITE" id="PS50828">
    <property type="entry name" value="SMR"/>
    <property type="match status" value="1"/>
</dbReference>
<feature type="coiled-coil region" evidence="1">
    <location>
        <begin position="765"/>
        <end position="799"/>
    </location>
</feature>
<dbReference type="InterPro" id="IPR002625">
    <property type="entry name" value="Smr_dom"/>
</dbReference>
<dbReference type="SUPFAM" id="SSF160443">
    <property type="entry name" value="SMR domain-like"/>
    <property type="match status" value="1"/>
</dbReference>
<dbReference type="EMBL" id="JAPWTJ010000238">
    <property type="protein sequence ID" value="KAJ8980736.1"/>
    <property type="molecule type" value="Genomic_DNA"/>
</dbReference>
<evidence type="ECO:0000313" key="4">
    <source>
        <dbReference type="EMBL" id="KAJ8980736.1"/>
    </source>
</evidence>
<reference evidence="4" key="1">
    <citation type="journal article" date="2023" name="Insect Mol. Biol.">
        <title>Genome sequencing provides insights into the evolution of gene families encoding plant cell wall-degrading enzymes in longhorned beetles.</title>
        <authorList>
            <person name="Shin N.R."/>
            <person name="Okamura Y."/>
            <person name="Kirsch R."/>
            <person name="Pauchet Y."/>
        </authorList>
    </citation>
    <scope>NUCLEOTIDE SEQUENCE</scope>
    <source>
        <strain evidence="4">MMC_N1</strain>
    </source>
</reference>
<name>A0ABQ9JR40_9CUCU</name>
<dbReference type="InterPro" id="IPR052772">
    <property type="entry name" value="Endo/PolyKinase_Domain-Protein"/>
</dbReference>
<dbReference type="Gene3D" id="3.40.50.300">
    <property type="entry name" value="P-loop containing nucleotide triphosphate hydrolases"/>
    <property type="match status" value="1"/>
</dbReference>
<dbReference type="SMART" id="SM01162">
    <property type="entry name" value="DUF1771"/>
    <property type="match status" value="1"/>
</dbReference>
<dbReference type="SMART" id="SM00463">
    <property type="entry name" value="SMR"/>
    <property type="match status" value="1"/>
</dbReference>
<dbReference type="Pfam" id="PF08590">
    <property type="entry name" value="DUF1771"/>
    <property type="match status" value="1"/>
</dbReference>
<dbReference type="Gene3D" id="3.30.1370.110">
    <property type="match status" value="1"/>
</dbReference>
<protein>
    <recommendedName>
        <fullName evidence="3">Smr domain-containing protein</fullName>
    </recommendedName>
</protein>
<sequence>MATCTLEKRIEDNVVHKLNELFGSVLNLDVIKTVAVSCQYDVIQGKSEKMENSLTLITADTITTSITADTKPKKSRKAQDIERTINNIQLGYKLLVLVRGVPGCGKSYLARQILCKSLGFDSNFKEHILSTDDYFCKNGSYQYNPDKIHEAHGWNHNRAFIALSKGISPVIIDNTNVQMWEMKPYAMMATDYGYIIEILEPDTHWCFNEKELAKRNTHGVPRSKIKEMLERYEKNITSLKLLNAYNLKYRLQKPPQYRAYPPVNVSNSLSTNRVNINDSSDRYVSDGTNIVKSKSATVLNHQEFKSEIKPVETINLMEFNDDESANIKSQPEMLNNKITIKSWNTNPIDDILMCGIEPNQTSAVLQPSQHLSKAVITVDDSDEDNQIEHNKKFFPDLESAWGINETALRSWDIVTPVQEYRKIDSTVPQQSNSTPIVKSKESSSNTKEMDFQILRRSTTSSVSPFFKIIDTVNRDINRFTPKKERGIPKKIMIDKSCLTEDILEYYDIHINKLASLFPDVSRKGLDCAYKKFVGDLDLTIEYILESKNELYLLDDNTFPNNQTVDDKPIQVDSDSSNSDQTEASIEGRSKRLRKTSNGSNELKKIIESKIDISKEHYSKHLLKVKQYKFGTIINNMENSQQPASNLVAPENLLQPIERPTSWDIENNIAESDTSKSAYSKPSTSKSRSSVVDTDSDIDIDDYEVVDGIDKTERKPEETVELNLGEYFVEQLENKFGDPNIAYPKGFQPLVQVPVTLARQLYTFYIESVYQQMEAQEQVLDTLIKEDEEFARKLQAKENEAIPPQPETSTNLREIMDEQVAQNIYQKEVDAWKNLNPDNLAAILTKQKLFKVFPFIDKSTLVEILYAHDNKYEETVEILLASTGTENVGGNLESIREPPLKDEVIEEMKEAQNNSKSKEYEEQQEATFYREEASRYLKKREELYQKAQQYHQRGMTEVARFYSGLASQQTEYFDRANSMAAATFLDEHSKRLEDFNTIDLHFLYVKEAIPALDVFLDRNINLLRLGDTKNSECLQIITGRGRRSENGISKIRPAVMIRLKKRKIGFVQLNPGLLKVKVTKNSLVTSEL</sequence>
<evidence type="ECO:0000259" key="3">
    <source>
        <dbReference type="PROSITE" id="PS50828"/>
    </source>
</evidence>
<dbReference type="InterPro" id="IPR027417">
    <property type="entry name" value="P-loop_NTPase"/>
</dbReference>
<feature type="compositionally biased region" description="Polar residues" evidence="2">
    <location>
        <begin position="572"/>
        <end position="583"/>
    </location>
</feature>
<evidence type="ECO:0000313" key="5">
    <source>
        <dbReference type="Proteomes" id="UP001162164"/>
    </source>
</evidence>
<feature type="domain" description="Smr" evidence="3">
    <location>
        <begin position="997"/>
        <end position="1078"/>
    </location>
</feature>
<evidence type="ECO:0000256" key="2">
    <source>
        <dbReference type="SAM" id="MobiDB-lite"/>
    </source>
</evidence>
<gene>
    <name evidence="4" type="ORF">NQ317_011384</name>
</gene>
<accession>A0ABQ9JR40</accession>
<keyword evidence="5" id="KW-1185">Reference proteome</keyword>
<comment type="caution">
    <text evidence="4">The sequence shown here is derived from an EMBL/GenBank/DDBJ whole genome shotgun (WGS) entry which is preliminary data.</text>
</comment>
<dbReference type="PANTHER" id="PTHR46535:SF1">
    <property type="entry name" value="NEDD4-BINDING PROTEIN 2"/>
    <property type="match status" value="1"/>
</dbReference>